<keyword evidence="3" id="KW-0203">Cytokinin biosynthesis</keyword>
<dbReference type="Proteomes" id="UP000528457">
    <property type="component" value="Unassembled WGS sequence"/>
</dbReference>
<dbReference type="PANTHER" id="PTHR31223:SF70">
    <property type="entry name" value="LOG FAMILY PROTEIN YJL055W"/>
    <property type="match status" value="1"/>
</dbReference>
<dbReference type="EC" id="3.2.2.n1" evidence="3"/>
<dbReference type="PANTHER" id="PTHR31223">
    <property type="entry name" value="LOG FAMILY PROTEIN YJL055W"/>
    <property type="match status" value="1"/>
</dbReference>
<dbReference type="NCBIfam" id="TIGR00730">
    <property type="entry name" value="Rossman fold protein, TIGR00730 family"/>
    <property type="match status" value="1"/>
</dbReference>
<evidence type="ECO:0000313" key="4">
    <source>
        <dbReference type="EMBL" id="MBB6521283.1"/>
    </source>
</evidence>
<dbReference type="GO" id="GO:0005829">
    <property type="term" value="C:cytosol"/>
    <property type="evidence" value="ECO:0007669"/>
    <property type="project" value="TreeGrafter"/>
</dbReference>
<evidence type="ECO:0000256" key="2">
    <source>
        <dbReference type="ARBA" id="ARBA00006763"/>
    </source>
</evidence>
<accession>A0A7X0MVE3</accession>
<dbReference type="InterPro" id="IPR031100">
    <property type="entry name" value="LOG_fam"/>
</dbReference>
<gene>
    <name evidence="4" type="ORF">HNR48_001561</name>
</gene>
<organism evidence="4 5">
    <name type="scientific">Pseudoteredinibacter isoporae</name>
    <dbReference type="NCBI Taxonomy" id="570281"/>
    <lineage>
        <taxon>Bacteria</taxon>
        <taxon>Pseudomonadati</taxon>
        <taxon>Pseudomonadota</taxon>
        <taxon>Gammaproteobacteria</taxon>
        <taxon>Cellvibrionales</taxon>
        <taxon>Cellvibrionaceae</taxon>
        <taxon>Pseudoteredinibacter</taxon>
    </lineage>
</organism>
<dbReference type="InParanoid" id="A0A7X0MVE3"/>
<proteinExistence type="inferred from homology"/>
<evidence type="ECO:0000256" key="3">
    <source>
        <dbReference type="RuleBase" id="RU363015"/>
    </source>
</evidence>
<sequence length="193" mass="21247">MKKICVYCGSNPGKSPEYIEAARTLARELVKHNIGLVYGGASVGIMGEIADTVLESGGEVIGVIPQALVEKEVSHHGLTELKVVNSMHERKSMMAEISDGFIALPGGLGTLEEIFEVLTWSQLGFHQKPCALLNAKQYYSKLAEFLDHAVEQAFIKATHREMLMVEEDPIALLHTMLAYKHPTVDKWIGRGET</sequence>
<dbReference type="GO" id="GO:0008714">
    <property type="term" value="F:AMP nucleosidase activity"/>
    <property type="evidence" value="ECO:0007669"/>
    <property type="project" value="UniProtKB-EC"/>
</dbReference>
<protein>
    <recommendedName>
        <fullName evidence="3">Cytokinin riboside 5'-monophosphate phosphoribohydrolase</fullName>
        <ecNumber evidence="3">3.2.2.n1</ecNumber>
    </recommendedName>
</protein>
<keyword evidence="3" id="KW-0378">Hydrolase</keyword>
<dbReference type="InterPro" id="IPR005269">
    <property type="entry name" value="LOG"/>
</dbReference>
<dbReference type="Gene3D" id="3.40.50.450">
    <property type="match status" value="1"/>
</dbReference>
<evidence type="ECO:0000313" key="5">
    <source>
        <dbReference type="Proteomes" id="UP000528457"/>
    </source>
</evidence>
<evidence type="ECO:0000256" key="1">
    <source>
        <dbReference type="ARBA" id="ARBA00000274"/>
    </source>
</evidence>
<dbReference type="SUPFAM" id="SSF102405">
    <property type="entry name" value="MCP/YpsA-like"/>
    <property type="match status" value="1"/>
</dbReference>
<dbReference type="AlphaFoldDB" id="A0A7X0MVE3"/>
<reference evidence="4 5" key="1">
    <citation type="submission" date="2020-08" db="EMBL/GenBank/DDBJ databases">
        <title>Genomic Encyclopedia of Type Strains, Phase IV (KMG-IV): sequencing the most valuable type-strain genomes for metagenomic binning, comparative biology and taxonomic classification.</title>
        <authorList>
            <person name="Goeker M."/>
        </authorList>
    </citation>
    <scope>NUCLEOTIDE SEQUENCE [LARGE SCALE GENOMIC DNA]</scope>
    <source>
        <strain evidence="4 5">DSM 22368</strain>
    </source>
</reference>
<comment type="similarity">
    <text evidence="2 3">Belongs to the LOG family.</text>
</comment>
<dbReference type="GO" id="GO:0009691">
    <property type="term" value="P:cytokinin biosynthetic process"/>
    <property type="evidence" value="ECO:0007669"/>
    <property type="project" value="UniProtKB-UniRule"/>
</dbReference>
<dbReference type="EMBL" id="JACHHT010000001">
    <property type="protein sequence ID" value="MBB6521283.1"/>
    <property type="molecule type" value="Genomic_DNA"/>
</dbReference>
<comment type="catalytic activity">
    <reaction evidence="1">
        <text>AMP + H2O = D-ribose 5-phosphate + adenine</text>
        <dbReference type="Rhea" id="RHEA:20129"/>
        <dbReference type="ChEBI" id="CHEBI:15377"/>
        <dbReference type="ChEBI" id="CHEBI:16708"/>
        <dbReference type="ChEBI" id="CHEBI:78346"/>
        <dbReference type="ChEBI" id="CHEBI:456215"/>
        <dbReference type="EC" id="3.2.2.4"/>
    </reaction>
</comment>
<comment type="caution">
    <text evidence="4">The sequence shown here is derived from an EMBL/GenBank/DDBJ whole genome shotgun (WGS) entry which is preliminary data.</text>
</comment>
<keyword evidence="5" id="KW-1185">Reference proteome</keyword>
<name>A0A7X0MVE3_9GAMM</name>
<dbReference type="RefSeq" id="WP_166848923.1">
    <property type="nucleotide sequence ID" value="NZ_JAAONY010000001.1"/>
</dbReference>
<dbReference type="Pfam" id="PF03641">
    <property type="entry name" value="Lysine_decarbox"/>
    <property type="match status" value="1"/>
</dbReference>